<dbReference type="EMBL" id="MHKY01000034">
    <property type="protein sequence ID" value="OGY98426.1"/>
    <property type="molecule type" value="Genomic_DNA"/>
</dbReference>
<dbReference type="SUPFAM" id="SSF55811">
    <property type="entry name" value="Nudix"/>
    <property type="match status" value="1"/>
</dbReference>
<name>A0A1G2CB38_9BACT</name>
<dbReference type="InterPro" id="IPR015797">
    <property type="entry name" value="NUDIX_hydrolase-like_dom_sf"/>
</dbReference>
<organism evidence="1 2">
    <name type="scientific">Candidatus Liptonbacteria bacterium RIFCSPHIGHO2_12_FULL_60_13</name>
    <dbReference type="NCBI Taxonomy" id="1798648"/>
    <lineage>
        <taxon>Bacteria</taxon>
        <taxon>Candidatus Liptoniibacteriota</taxon>
    </lineage>
</organism>
<dbReference type="Gene3D" id="3.90.79.10">
    <property type="entry name" value="Nucleoside Triphosphate Pyrophosphohydrolase"/>
    <property type="match status" value="1"/>
</dbReference>
<accession>A0A1G2CB38</accession>
<dbReference type="Proteomes" id="UP000178796">
    <property type="component" value="Unassembled WGS sequence"/>
</dbReference>
<dbReference type="AlphaFoldDB" id="A0A1G2CB38"/>
<evidence type="ECO:0000313" key="2">
    <source>
        <dbReference type="Proteomes" id="UP000178796"/>
    </source>
</evidence>
<reference evidence="1 2" key="1">
    <citation type="journal article" date="2016" name="Nat. Commun.">
        <title>Thousands of microbial genomes shed light on interconnected biogeochemical processes in an aquifer system.</title>
        <authorList>
            <person name="Anantharaman K."/>
            <person name="Brown C.T."/>
            <person name="Hug L.A."/>
            <person name="Sharon I."/>
            <person name="Castelle C.J."/>
            <person name="Probst A.J."/>
            <person name="Thomas B.C."/>
            <person name="Singh A."/>
            <person name="Wilkins M.J."/>
            <person name="Karaoz U."/>
            <person name="Brodie E.L."/>
            <person name="Williams K.H."/>
            <person name="Hubbard S.S."/>
            <person name="Banfield J.F."/>
        </authorList>
    </citation>
    <scope>NUCLEOTIDE SEQUENCE [LARGE SCALE GENOMIC DNA]</scope>
</reference>
<protein>
    <submittedName>
        <fullName evidence="1">Uncharacterized protein</fullName>
    </submittedName>
</protein>
<sequence>MRAEQNDTYFVAVKVFLEKTGKLLILKDNFGDWDLPGGRIKKDEFEAPLDQIIGRKMSEELGDGIRYTIGKPVVFMRHERVESAPGNPTVRIFAVGYSGTLEGGEIRLSERHTEMRWVDLVNFKPEDCFSGGWLKGVKEYLDLRRSSF</sequence>
<evidence type="ECO:0000313" key="1">
    <source>
        <dbReference type="EMBL" id="OGY98426.1"/>
    </source>
</evidence>
<gene>
    <name evidence="1" type="ORF">A3E09_02340</name>
</gene>
<comment type="caution">
    <text evidence="1">The sequence shown here is derived from an EMBL/GenBank/DDBJ whole genome shotgun (WGS) entry which is preliminary data.</text>
</comment>
<proteinExistence type="predicted"/>